<evidence type="ECO:0000256" key="2">
    <source>
        <dbReference type="ARBA" id="ARBA00005811"/>
    </source>
</evidence>
<proteinExistence type="inferred from homology"/>
<accession>A0A521C7V2</accession>
<keyword evidence="7" id="KW-0653">Protein transport</keyword>
<evidence type="ECO:0000256" key="7">
    <source>
        <dbReference type="RuleBase" id="RU003879"/>
    </source>
</evidence>
<dbReference type="Proteomes" id="UP000315971">
    <property type="component" value="Unassembled WGS sequence"/>
</dbReference>
<dbReference type="GO" id="GO:0015031">
    <property type="term" value="P:protein transport"/>
    <property type="evidence" value="ECO:0007669"/>
    <property type="project" value="UniProtKB-KW"/>
</dbReference>
<evidence type="ECO:0000313" key="8">
    <source>
        <dbReference type="EMBL" id="SMO54881.1"/>
    </source>
</evidence>
<dbReference type="OrthoDB" id="9793581at2"/>
<keyword evidence="5" id="KW-1133">Transmembrane helix</keyword>
<gene>
    <name evidence="8" type="ORF">SAMN06265350_103249</name>
</gene>
<evidence type="ECO:0000256" key="3">
    <source>
        <dbReference type="ARBA" id="ARBA00022475"/>
    </source>
</evidence>
<dbReference type="Pfam" id="PF02472">
    <property type="entry name" value="ExbD"/>
    <property type="match status" value="1"/>
</dbReference>
<evidence type="ECO:0000256" key="6">
    <source>
        <dbReference type="ARBA" id="ARBA00023136"/>
    </source>
</evidence>
<dbReference type="PANTHER" id="PTHR30558">
    <property type="entry name" value="EXBD MEMBRANE COMPONENT OF PMF-DRIVEN MACROMOLECULE IMPORT SYSTEM"/>
    <property type="match status" value="1"/>
</dbReference>
<keyword evidence="4 7" id="KW-0812">Transmembrane</keyword>
<dbReference type="AlphaFoldDB" id="A0A521C7V2"/>
<evidence type="ECO:0000256" key="4">
    <source>
        <dbReference type="ARBA" id="ARBA00022692"/>
    </source>
</evidence>
<keyword evidence="7" id="KW-0813">Transport</keyword>
<organism evidence="8 9">
    <name type="scientific">Solitalea koreensis</name>
    <dbReference type="NCBI Taxonomy" id="543615"/>
    <lineage>
        <taxon>Bacteria</taxon>
        <taxon>Pseudomonadati</taxon>
        <taxon>Bacteroidota</taxon>
        <taxon>Sphingobacteriia</taxon>
        <taxon>Sphingobacteriales</taxon>
        <taxon>Sphingobacteriaceae</taxon>
        <taxon>Solitalea</taxon>
    </lineage>
</organism>
<dbReference type="GO" id="GO:0005886">
    <property type="term" value="C:plasma membrane"/>
    <property type="evidence" value="ECO:0007669"/>
    <property type="project" value="UniProtKB-SubCell"/>
</dbReference>
<sequence length="200" mass="22580">MSKVKVPRKSTWVDMTAMTDVAFLLLTFFMLATTARPEEPVTVDTPSSIAEFKLPDTKVIIVTVDKTGRVFFDLKGKDFRRALIEKMAAKRQVALSPEEMDRFSLLSAFGAPMNEMKSFLELNPDQRKQYNVQTKGIPSDSTNNELADWLVESRKVTGNTAIIAIKGDVDANYPVFKQIIKTLQDQKANRFNLITGLERK</sequence>
<evidence type="ECO:0000256" key="1">
    <source>
        <dbReference type="ARBA" id="ARBA00004162"/>
    </source>
</evidence>
<dbReference type="RefSeq" id="WP_142602625.1">
    <property type="nucleotide sequence ID" value="NZ_FXSZ01000003.1"/>
</dbReference>
<evidence type="ECO:0000313" key="9">
    <source>
        <dbReference type="Proteomes" id="UP000315971"/>
    </source>
</evidence>
<keyword evidence="9" id="KW-1185">Reference proteome</keyword>
<reference evidence="8 9" key="1">
    <citation type="submission" date="2017-05" db="EMBL/GenBank/DDBJ databases">
        <authorList>
            <person name="Varghese N."/>
            <person name="Submissions S."/>
        </authorList>
    </citation>
    <scope>NUCLEOTIDE SEQUENCE [LARGE SCALE GENOMIC DNA]</scope>
    <source>
        <strain evidence="8 9">DSM 21342</strain>
    </source>
</reference>
<protein>
    <submittedName>
        <fullName evidence="8">Outer membrane transport energization protein ExbD</fullName>
    </submittedName>
</protein>
<comment type="similarity">
    <text evidence="2 7">Belongs to the ExbD/TolR family.</text>
</comment>
<dbReference type="PANTHER" id="PTHR30558:SF3">
    <property type="entry name" value="BIOPOLYMER TRANSPORT PROTEIN EXBD-RELATED"/>
    <property type="match status" value="1"/>
</dbReference>
<dbReference type="GO" id="GO:0022857">
    <property type="term" value="F:transmembrane transporter activity"/>
    <property type="evidence" value="ECO:0007669"/>
    <property type="project" value="InterPro"/>
</dbReference>
<dbReference type="InterPro" id="IPR003400">
    <property type="entry name" value="ExbD"/>
</dbReference>
<name>A0A521C7V2_9SPHI</name>
<comment type="subcellular location">
    <subcellularLocation>
        <location evidence="1">Cell membrane</location>
        <topology evidence="1">Single-pass membrane protein</topology>
    </subcellularLocation>
    <subcellularLocation>
        <location evidence="7">Cell membrane</location>
        <topology evidence="7">Single-pass type II membrane protein</topology>
    </subcellularLocation>
</comment>
<dbReference type="EMBL" id="FXSZ01000003">
    <property type="protein sequence ID" value="SMO54881.1"/>
    <property type="molecule type" value="Genomic_DNA"/>
</dbReference>
<evidence type="ECO:0000256" key="5">
    <source>
        <dbReference type="ARBA" id="ARBA00022989"/>
    </source>
</evidence>
<keyword evidence="6" id="KW-0472">Membrane</keyword>
<keyword evidence="3" id="KW-1003">Cell membrane</keyword>